<proteinExistence type="predicted"/>
<feature type="region of interest" description="Disordered" evidence="1">
    <location>
        <begin position="584"/>
        <end position="616"/>
    </location>
</feature>
<evidence type="ECO:0000256" key="1">
    <source>
        <dbReference type="SAM" id="MobiDB-lite"/>
    </source>
</evidence>
<name>A0A194XBC2_MOLSC</name>
<dbReference type="Proteomes" id="UP000070700">
    <property type="component" value="Unassembled WGS sequence"/>
</dbReference>
<sequence length="616" mass="68633">MWKDRLLRFFGRNPKKHKGVSGYIVAVEIFKTPSDELHPLSLKAAYVPTYKRHRMSQALAQKMDLNIDKDGMAEALWKEQTANSKSFVCKSRFIIIPGLPWDVVFGDYDSGEMFRGWSCPFQGATKHDFGDTLELLNDPAPQANPWAKFTQRTMSWASFDRIKDTSRRSSFPLRTSRRTPTMRSLLAKNSPNPGNVAIATNGPDPRVALVSSQNRAQHISREGGYRPGDQLQIEETSLKVVLSNVTEEAKTPPEDTNNPNSIMREVAYRSLKDGPPPHLSDSTERKQGSSLEENFPINSDLAPVAFDTLSGGTEKFQNGSIEQQNSQKLIKMLTSEAERREATTPQVVLEPTSKVNVAEHVKESRKESANVNRKRIAVAMLEAREQAKIHLEQMRDVKAGSSTGDRFSSSELSLMGNNIWDSPKTITRHTVSSDGSSVPPTLRAAGPEKASRVGLENLTLSDVVEHVGTQFSETAEIPPTHSELASYKVKQFLEQDAEENERATHSADPGNGSAHTSTHEAPRPRRIKNQRNLPKIRRAKAKQPTAATNLDVSAPHSDDYWTWDDTVKQHFHVDSDTQSIVWYEDSESDSEGSLKSNRSITPASSPVDVPTTHQNF</sequence>
<dbReference type="GeneID" id="28827216"/>
<dbReference type="InParanoid" id="A0A194XBC2"/>
<organism evidence="2 3">
    <name type="scientific">Mollisia scopiformis</name>
    <name type="common">Conifer needle endophyte fungus</name>
    <name type="synonym">Phialocephala scopiformis</name>
    <dbReference type="NCBI Taxonomy" id="149040"/>
    <lineage>
        <taxon>Eukaryota</taxon>
        <taxon>Fungi</taxon>
        <taxon>Dikarya</taxon>
        <taxon>Ascomycota</taxon>
        <taxon>Pezizomycotina</taxon>
        <taxon>Leotiomycetes</taxon>
        <taxon>Helotiales</taxon>
        <taxon>Mollisiaceae</taxon>
        <taxon>Mollisia</taxon>
    </lineage>
</organism>
<evidence type="ECO:0000313" key="3">
    <source>
        <dbReference type="Proteomes" id="UP000070700"/>
    </source>
</evidence>
<dbReference type="RefSeq" id="XP_018071412.1">
    <property type="nucleotide sequence ID" value="XM_018217490.1"/>
</dbReference>
<dbReference type="EMBL" id="KQ947415">
    <property type="protein sequence ID" value="KUJ17057.1"/>
    <property type="molecule type" value="Genomic_DNA"/>
</dbReference>
<feature type="compositionally biased region" description="Polar residues" evidence="1">
    <location>
        <begin position="591"/>
        <end position="604"/>
    </location>
</feature>
<accession>A0A194XBC2</accession>
<protein>
    <submittedName>
        <fullName evidence="2">Uncharacterized protein</fullName>
    </submittedName>
</protein>
<dbReference type="AlphaFoldDB" id="A0A194XBC2"/>
<feature type="region of interest" description="Disordered" evidence="1">
    <location>
        <begin position="270"/>
        <end position="299"/>
    </location>
</feature>
<evidence type="ECO:0000313" key="2">
    <source>
        <dbReference type="EMBL" id="KUJ17057.1"/>
    </source>
</evidence>
<reference evidence="2 3" key="1">
    <citation type="submission" date="2015-10" db="EMBL/GenBank/DDBJ databases">
        <title>Full genome of DAOMC 229536 Phialocephala scopiformis, a fungal endophyte of spruce producing the potent anti-insectan compound rugulosin.</title>
        <authorList>
            <consortium name="DOE Joint Genome Institute"/>
            <person name="Walker A.K."/>
            <person name="Frasz S.L."/>
            <person name="Seifert K.A."/>
            <person name="Miller J.D."/>
            <person name="Mondo S.J."/>
            <person name="Labutti K."/>
            <person name="Lipzen A."/>
            <person name="Dockter R."/>
            <person name="Kennedy M."/>
            <person name="Grigoriev I.V."/>
            <person name="Spatafora J.W."/>
        </authorList>
    </citation>
    <scope>NUCLEOTIDE SEQUENCE [LARGE SCALE GENOMIC DNA]</scope>
    <source>
        <strain evidence="2 3">CBS 120377</strain>
    </source>
</reference>
<feature type="region of interest" description="Disordered" evidence="1">
    <location>
        <begin position="495"/>
        <end position="557"/>
    </location>
</feature>
<gene>
    <name evidence="2" type="ORF">LY89DRAFT_70599</name>
</gene>
<feature type="region of interest" description="Disordered" evidence="1">
    <location>
        <begin position="430"/>
        <end position="449"/>
    </location>
</feature>
<feature type="compositionally biased region" description="Basic residues" evidence="1">
    <location>
        <begin position="524"/>
        <end position="541"/>
    </location>
</feature>
<dbReference type="OrthoDB" id="3544292at2759"/>
<feature type="compositionally biased region" description="Polar residues" evidence="1">
    <location>
        <begin position="430"/>
        <end position="439"/>
    </location>
</feature>
<keyword evidence="3" id="KW-1185">Reference proteome</keyword>
<dbReference type="KEGG" id="psco:LY89DRAFT_70599"/>